<dbReference type="InterPro" id="IPR001841">
    <property type="entry name" value="Znf_RING"/>
</dbReference>
<evidence type="ECO:0000256" key="6">
    <source>
        <dbReference type="ARBA" id="ARBA00031556"/>
    </source>
</evidence>
<feature type="domain" description="BRCT" evidence="10">
    <location>
        <begin position="1"/>
        <end position="84"/>
    </location>
</feature>
<keyword evidence="5" id="KW-0862">Zinc</keyword>
<keyword evidence="2" id="KW-0158">Chromosome</keyword>
<gene>
    <name evidence="12" type="ORF">F8388_010045</name>
    <name evidence="11" type="ORF">G4B88_028440</name>
</gene>
<dbReference type="Gene3D" id="3.30.40.10">
    <property type="entry name" value="Zinc/RING finger domain, C3HC4 (zinc finger)"/>
    <property type="match status" value="2"/>
</dbReference>
<feature type="domain" description="RING-type" evidence="9">
    <location>
        <begin position="406"/>
        <end position="451"/>
    </location>
</feature>
<proteinExistence type="predicted"/>
<sequence>MDSVIATVSGYHGTQRLNLVRLILHAGAHRVGRVSESITHLVCWKFEGRRFDLAKSFNTIIVNHRWVEDCIKQGKRLPEEPYTLQSGQEVGPLTMEVPRVAEVGVFKKNKKRKLLSHESNTCDGFLKQSGETALGISGNPVRNTSSLMNENVFPDMNNLSTSQKKSKHKPVRSHLGKNLPSSSRCSIQESPSSGLLRNQHAESSSDSSMDLVRGKRKRSNGNGRNKPLSRSQRNYVESSSHSSIELVRGKRKCSIGNERNKAETSRKGRRLFKKIKNKDTVDLCSSDSSEDCSPVRVNNSNYEDVSTLFHHVNGETHDNVLEDGRISGEGFSNHRKTRVDDSKAVVDGPICINASMDSNVHAENASTAQRTSEDGCSGVDKSDEDPAKGIEITQNSEIDSSMELSCVICWADYSSTRGVLHCGHRFCYSCIKEWADHMALRRKISTCPLCKKSFNNIIQYEDTATIDQKVYSQTVPCGLSTMDLLKLYEQDTHNASAQVEQYEQPAAVCIVCCRVEPVDLLVMCNVCQNRRIHSYCLDPPIDPWTCMDCKDLQRHYLYNRR</sequence>
<dbReference type="InterPro" id="IPR001357">
    <property type="entry name" value="BRCT_dom"/>
</dbReference>
<comment type="caution">
    <text evidence="12">The sequence shown here is derived from an EMBL/GenBank/DDBJ whole genome shotgun (WGS) entry which is preliminary data.</text>
</comment>
<dbReference type="EMBL" id="JAATIQ010000510">
    <property type="protein sequence ID" value="KAF4353249.1"/>
    <property type="molecule type" value="Genomic_DNA"/>
</dbReference>
<dbReference type="PROSITE" id="PS50172">
    <property type="entry name" value="BRCT"/>
    <property type="match status" value="1"/>
</dbReference>
<dbReference type="PROSITE" id="PS00518">
    <property type="entry name" value="ZF_RING_1"/>
    <property type="match status" value="1"/>
</dbReference>
<dbReference type="InterPro" id="IPR013083">
    <property type="entry name" value="Znf_RING/FYVE/PHD"/>
</dbReference>
<dbReference type="AlphaFoldDB" id="A0A7J6GTV4"/>
<feature type="compositionally biased region" description="Polar residues" evidence="8">
    <location>
        <begin position="228"/>
        <end position="243"/>
    </location>
</feature>
<dbReference type="Proteomes" id="UP000525078">
    <property type="component" value="Unassembled WGS sequence"/>
</dbReference>
<name>A0A7J6GTV4_CANSA</name>
<evidence type="ECO:0000256" key="4">
    <source>
        <dbReference type="ARBA" id="ARBA00022771"/>
    </source>
</evidence>
<evidence type="ECO:0000313" key="12">
    <source>
        <dbReference type="EMBL" id="KAF4385489.1"/>
    </source>
</evidence>
<dbReference type="EMBL" id="JAATIP010000044">
    <property type="protein sequence ID" value="KAF4385489.1"/>
    <property type="molecule type" value="Genomic_DNA"/>
</dbReference>
<keyword evidence="4 7" id="KW-0863">Zinc-finger</keyword>
<keyword evidence="14" id="KW-1185">Reference proteome</keyword>
<keyword evidence="3" id="KW-0479">Metal-binding</keyword>
<evidence type="ECO:0000313" key="14">
    <source>
        <dbReference type="Proteomes" id="UP000583929"/>
    </source>
</evidence>
<feature type="compositionally biased region" description="Basic residues" evidence="8">
    <location>
        <begin position="164"/>
        <end position="175"/>
    </location>
</feature>
<accession>A0A7J6GTV4</accession>
<evidence type="ECO:0000256" key="3">
    <source>
        <dbReference type="ARBA" id="ARBA00022723"/>
    </source>
</evidence>
<feature type="region of interest" description="Disordered" evidence="8">
    <location>
        <begin position="133"/>
        <end position="267"/>
    </location>
</feature>
<evidence type="ECO:0000256" key="2">
    <source>
        <dbReference type="ARBA" id="ARBA00022454"/>
    </source>
</evidence>
<dbReference type="InterPro" id="IPR017907">
    <property type="entry name" value="Znf_RING_CS"/>
</dbReference>
<dbReference type="SUPFAM" id="SSF57903">
    <property type="entry name" value="FYVE/PHD zinc finger"/>
    <property type="match status" value="1"/>
</dbReference>
<dbReference type="SMART" id="SM00184">
    <property type="entry name" value="RING"/>
    <property type="match status" value="2"/>
</dbReference>
<dbReference type="Proteomes" id="UP000583929">
    <property type="component" value="Unassembled WGS sequence"/>
</dbReference>
<dbReference type="InterPro" id="IPR036420">
    <property type="entry name" value="BRCT_dom_sf"/>
</dbReference>
<reference evidence="13 14" key="1">
    <citation type="journal article" date="2020" name="bioRxiv">
        <title>Sequence and annotation of 42 cannabis genomes reveals extensive copy number variation in cannabinoid synthesis and pathogen resistance genes.</title>
        <authorList>
            <person name="Mckernan K.J."/>
            <person name="Helbert Y."/>
            <person name="Kane L.T."/>
            <person name="Ebling H."/>
            <person name="Zhang L."/>
            <person name="Liu B."/>
            <person name="Eaton Z."/>
            <person name="Mclaughlin S."/>
            <person name="Kingan S."/>
            <person name="Baybayan P."/>
            <person name="Concepcion G."/>
            <person name="Jordan M."/>
            <person name="Riva A."/>
            <person name="Barbazuk W."/>
            <person name="Harkins T."/>
        </authorList>
    </citation>
    <scope>NUCLEOTIDE SEQUENCE [LARGE SCALE GENOMIC DNA]</scope>
    <source>
        <strain evidence="13 14">cv. Jamaican Lion 4</strain>
        <strain evidence="11">Father</strain>
        <strain evidence="12">Mother</strain>
        <tissue evidence="12">Leaf</tissue>
    </source>
</reference>
<comment type="subcellular location">
    <subcellularLocation>
        <location evidence="1">Chromosome</location>
    </subcellularLocation>
</comment>
<dbReference type="PANTHER" id="PTHR47776">
    <property type="entry name" value="F5A8.9 PROTEIN"/>
    <property type="match status" value="1"/>
</dbReference>
<dbReference type="Gene3D" id="3.40.50.10190">
    <property type="entry name" value="BRCT domain"/>
    <property type="match status" value="1"/>
</dbReference>
<evidence type="ECO:0000256" key="8">
    <source>
        <dbReference type="SAM" id="MobiDB-lite"/>
    </source>
</evidence>
<evidence type="ECO:0000313" key="11">
    <source>
        <dbReference type="EMBL" id="KAF4353249.1"/>
    </source>
</evidence>
<dbReference type="SUPFAM" id="SSF57850">
    <property type="entry name" value="RING/U-box"/>
    <property type="match status" value="1"/>
</dbReference>
<evidence type="ECO:0000256" key="5">
    <source>
        <dbReference type="ARBA" id="ARBA00022833"/>
    </source>
</evidence>
<dbReference type="GO" id="GO:0005694">
    <property type="term" value="C:chromosome"/>
    <property type="evidence" value="ECO:0007669"/>
    <property type="project" value="UniProtKB-SubCell"/>
</dbReference>
<evidence type="ECO:0000313" key="13">
    <source>
        <dbReference type="Proteomes" id="UP000525078"/>
    </source>
</evidence>
<organism evidence="12 13">
    <name type="scientific">Cannabis sativa</name>
    <name type="common">Hemp</name>
    <name type="synonym">Marijuana</name>
    <dbReference type="NCBI Taxonomy" id="3483"/>
    <lineage>
        <taxon>Eukaryota</taxon>
        <taxon>Viridiplantae</taxon>
        <taxon>Streptophyta</taxon>
        <taxon>Embryophyta</taxon>
        <taxon>Tracheophyta</taxon>
        <taxon>Spermatophyta</taxon>
        <taxon>Magnoliopsida</taxon>
        <taxon>eudicotyledons</taxon>
        <taxon>Gunneridae</taxon>
        <taxon>Pentapetalae</taxon>
        <taxon>rosids</taxon>
        <taxon>fabids</taxon>
        <taxon>Rosales</taxon>
        <taxon>Cannabaceae</taxon>
        <taxon>Cannabis</taxon>
    </lineage>
</organism>
<dbReference type="PANTHER" id="PTHR47776:SF2">
    <property type="entry name" value="RING-TYPE E3 UBIQUITIN TRANSFERASE BRCA1"/>
    <property type="match status" value="1"/>
</dbReference>
<feature type="compositionally biased region" description="Polar residues" evidence="8">
    <location>
        <begin position="140"/>
        <end position="149"/>
    </location>
</feature>
<dbReference type="InterPro" id="IPR011011">
    <property type="entry name" value="Znf_FYVE_PHD"/>
</dbReference>
<dbReference type="SUPFAM" id="SSF52113">
    <property type="entry name" value="BRCT domain"/>
    <property type="match status" value="1"/>
</dbReference>
<feature type="compositionally biased region" description="Polar residues" evidence="8">
    <location>
        <begin position="179"/>
        <end position="208"/>
    </location>
</feature>
<evidence type="ECO:0000256" key="1">
    <source>
        <dbReference type="ARBA" id="ARBA00004286"/>
    </source>
</evidence>
<feature type="region of interest" description="Disordered" evidence="8">
    <location>
        <begin position="363"/>
        <end position="387"/>
    </location>
</feature>
<evidence type="ECO:0000259" key="10">
    <source>
        <dbReference type="PROSITE" id="PS50172"/>
    </source>
</evidence>
<evidence type="ECO:0000256" key="7">
    <source>
        <dbReference type="PROSITE-ProRule" id="PRU00175"/>
    </source>
</evidence>
<dbReference type="InterPro" id="IPR018957">
    <property type="entry name" value="Znf_C3HC4_RING-type"/>
</dbReference>
<dbReference type="Pfam" id="PF00097">
    <property type="entry name" value="zf-C3HC4"/>
    <property type="match status" value="1"/>
</dbReference>
<protein>
    <recommendedName>
        <fullName evidence="6">RING-type E3 ubiquitin transferase BRCA1</fullName>
    </recommendedName>
</protein>
<dbReference type="GO" id="GO:0008270">
    <property type="term" value="F:zinc ion binding"/>
    <property type="evidence" value="ECO:0007669"/>
    <property type="project" value="UniProtKB-KW"/>
</dbReference>
<dbReference type="SMART" id="SM00292">
    <property type="entry name" value="BRCT"/>
    <property type="match status" value="1"/>
</dbReference>
<dbReference type="Pfam" id="PF12738">
    <property type="entry name" value="PTCB-BRCT"/>
    <property type="match status" value="1"/>
</dbReference>
<evidence type="ECO:0000259" key="9">
    <source>
        <dbReference type="PROSITE" id="PS50089"/>
    </source>
</evidence>
<dbReference type="PROSITE" id="PS50089">
    <property type="entry name" value="ZF_RING_2"/>
    <property type="match status" value="1"/>
</dbReference>